<evidence type="ECO:0000259" key="2">
    <source>
        <dbReference type="Pfam" id="PF11716"/>
    </source>
</evidence>
<evidence type="ECO:0000313" key="3">
    <source>
        <dbReference type="EMBL" id="RJL35911.1"/>
    </source>
</evidence>
<feature type="domain" description="Mycothiol-dependent maleylpyruvate isomerase metal-binding" evidence="2">
    <location>
        <begin position="10"/>
        <end position="130"/>
    </location>
</feature>
<organism evidence="3 4">
    <name type="scientific">Bailinhaonella thermotolerans</name>
    <dbReference type="NCBI Taxonomy" id="1070861"/>
    <lineage>
        <taxon>Bacteria</taxon>
        <taxon>Bacillati</taxon>
        <taxon>Actinomycetota</taxon>
        <taxon>Actinomycetes</taxon>
        <taxon>Streptosporangiales</taxon>
        <taxon>Streptosporangiaceae</taxon>
        <taxon>Bailinhaonella</taxon>
    </lineage>
</organism>
<accession>A0A3A4B420</accession>
<feature type="region of interest" description="Disordered" evidence="1">
    <location>
        <begin position="158"/>
        <end position="194"/>
    </location>
</feature>
<dbReference type="EMBL" id="QZEY01000001">
    <property type="protein sequence ID" value="RJL35911.1"/>
    <property type="molecule type" value="Genomic_DNA"/>
</dbReference>
<dbReference type="GO" id="GO:0046872">
    <property type="term" value="F:metal ion binding"/>
    <property type="evidence" value="ECO:0007669"/>
    <property type="project" value="InterPro"/>
</dbReference>
<gene>
    <name evidence="3" type="ORF">D5H75_03845</name>
</gene>
<evidence type="ECO:0000313" key="4">
    <source>
        <dbReference type="Proteomes" id="UP000265768"/>
    </source>
</evidence>
<dbReference type="InterPro" id="IPR034660">
    <property type="entry name" value="DinB/YfiT-like"/>
</dbReference>
<sequence>MDIRALDRRALDLTGRLVARVRPARLTSPTPCPDWTLYGLLRHLVAQNAGFAAAAEGSADLAPWQRAELGDDPAAAYERSAERVTAAFAAADALERTFAMPELGTGAAFPGRVAIGFHLLDYVVHAWDVAATLDLPWEPDEELTSAALRVAERIPDETRSPGSFFGPRAPLPADASPRRRLLALAGRTPREGEC</sequence>
<proteinExistence type="predicted"/>
<dbReference type="SUPFAM" id="SSF109854">
    <property type="entry name" value="DinB/YfiT-like putative metalloenzymes"/>
    <property type="match status" value="1"/>
</dbReference>
<dbReference type="Proteomes" id="UP000265768">
    <property type="component" value="Unassembled WGS sequence"/>
</dbReference>
<dbReference type="InterPro" id="IPR024344">
    <property type="entry name" value="MDMPI_metal-binding"/>
</dbReference>
<dbReference type="Gene3D" id="1.20.120.450">
    <property type="entry name" value="dinb family like domain"/>
    <property type="match status" value="1"/>
</dbReference>
<dbReference type="AlphaFoldDB" id="A0A3A4B420"/>
<dbReference type="OrthoDB" id="5185819at2"/>
<dbReference type="NCBIfam" id="TIGR03086">
    <property type="entry name" value="TIGR03086 family metal-binding protein"/>
    <property type="match status" value="1"/>
</dbReference>
<comment type="caution">
    <text evidence="3">The sequence shown here is derived from an EMBL/GenBank/DDBJ whole genome shotgun (WGS) entry which is preliminary data.</text>
</comment>
<evidence type="ECO:0000256" key="1">
    <source>
        <dbReference type="SAM" id="MobiDB-lite"/>
    </source>
</evidence>
<dbReference type="InterPro" id="IPR017520">
    <property type="entry name" value="CHP03086"/>
</dbReference>
<name>A0A3A4B420_9ACTN</name>
<reference evidence="3 4" key="1">
    <citation type="submission" date="2018-09" db="EMBL/GenBank/DDBJ databases">
        <title>YIM 75507 draft genome.</title>
        <authorList>
            <person name="Tang S."/>
            <person name="Feng Y."/>
        </authorList>
    </citation>
    <scope>NUCLEOTIDE SEQUENCE [LARGE SCALE GENOMIC DNA]</scope>
    <source>
        <strain evidence="3 4">YIM 75507</strain>
    </source>
</reference>
<keyword evidence="4" id="KW-1185">Reference proteome</keyword>
<protein>
    <submittedName>
        <fullName evidence="3">TIGR03086 family protein</fullName>
    </submittedName>
</protein>
<dbReference type="NCBIfam" id="TIGR03083">
    <property type="entry name" value="maleylpyruvate isomerase family mycothiol-dependent enzyme"/>
    <property type="match status" value="1"/>
</dbReference>
<dbReference type="RefSeq" id="WP_119924884.1">
    <property type="nucleotide sequence ID" value="NZ_QZEY01000001.1"/>
</dbReference>
<dbReference type="Pfam" id="PF11716">
    <property type="entry name" value="MDMPI_N"/>
    <property type="match status" value="1"/>
</dbReference>
<dbReference type="InterPro" id="IPR017517">
    <property type="entry name" value="Maleyloyr_isom"/>
</dbReference>